<dbReference type="PANTHER" id="PTHR33609">
    <property type="entry name" value="LOW CALCIUM RESPONSE LOCUS PROTEIN S"/>
    <property type="match status" value="1"/>
</dbReference>
<dbReference type="Pfam" id="PF01527">
    <property type="entry name" value="HTH_Tnp_1"/>
    <property type="match status" value="1"/>
</dbReference>
<dbReference type="InterPro" id="IPR010921">
    <property type="entry name" value="Trp_repressor/repl_initiator"/>
</dbReference>
<dbReference type="GO" id="GO:0006313">
    <property type="term" value="P:DNA transposition"/>
    <property type="evidence" value="ECO:0007669"/>
    <property type="project" value="InterPro"/>
</dbReference>
<dbReference type="AlphaFoldDB" id="A0A225MWI5"/>
<dbReference type="InterPro" id="IPR052546">
    <property type="entry name" value="Transposase_8_domain"/>
</dbReference>
<protein>
    <recommendedName>
        <fullName evidence="3">Transposase</fullName>
    </recommendedName>
</protein>
<organism evidence="1 2">
    <name type="scientific">Candidimonas nitroreducens</name>
    <dbReference type="NCBI Taxonomy" id="683354"/>
    <lineage>
        <taxon>Bacteria</taxon>
        <taxon>Pseudomonadati</taxon>
        <taxon>Pseudomonadota</taxon>
        <taxon>Betaproteobacteria</taxon>
        <taxon>Burkholderiales</taxon>
        <taxon>Alcaligenaceae</taxon>
        <taxon>Candidimonas</taxon>
    </lineage>
</organism>
<dbReference type="PANTHER" id="PTHR33609:SF1">
    <property type="entry name" value="TRANSPOSASE"/>
    <property type="match status" value="1"/>
</dbReference>
<gene>
    <name evidence="1" type="ORF">CEY11_06465</name>
</gene>
<sequence>MQLAPCAPPVSRRQPVEFRSLLESETPLKKSRFTESQIVAVLEEGEVGISAAELCRKHGISSSTYNQWKSKYSGVQVSVRAAVPARGRRAVGAVEALDHTRRSDRRPIAGGVLQDIRSQLWHLNTMPRFIDALSVGGSRSALRSYAPASTSLHRPMALDQYCRAARPILGEAKPPPHRQRRE</sequence>
<name>A0A225MWI5_9BURK</name>
<dbReference type="EMBL" id="NJIH01000003">
    <property type="protein sequence ID" value="OWT63941.1"/>
    <property type="molecule type" value="Genomic_DNA"/>
</dbReference>
<comment type="caution">
    <text evidence="1">The sequence shown here is derived from an EMBL/GenBank/DDBJ whole genome shotgun (WGS) entry which is preliminary data.</text>
</comment>
<dbReference type="GO" id="GO:0043565">
    <property type="term" value="F:sequence-specific DNA binding"/>
    <property type="evidence" value="ECO:0007669"/>
    <property type="project" value="InterPro"/>
</dbReference>
<reference evidence="2" key="1">
    <citation type="submission" date="2017-06" db="EMBL/GenBank/DDBJ databases">
        <title>Herbaspirillum phytohormonus sp. nov., isolated from the root nodule of Robinia pseudoacacia in lead-zinc mine.</title>
        <authorList>
            <person name="Fan M."/>
            <person name="Lin Y."/>
        </authorList>
    </citation>
    <scope>NUCLEOTIDE SEQUENCE [LARGE SCALE GENOMIC DNA]</scope>
    <source>
        <strain evidence="2">SC-089</strain>
    </source>
</reference>
<evidence type="ECO:0000313" key="2">
    <source>
        <dbReference type="Proteomes" id="UP000214603"/>
    </source>
</evidence>
<evidence type="ECO:0008006" key="3">
    <source>
        <dbReference type="Google" id="ProtNLM"/>
    </source>
</evidence>
<evidence type="ECO:0000313" key="1">
    <source>
        <dbReference type="EMBL" id="OWT63941.1"/>
    </source>
</evidence>
<dbReference type="InterPro" id="IPR002514">
    <property type="entry name" value="Transposase_8"/>
</dbReference>
<keyword evidence="2" id="KW-1185">Reference proteome</keyword>
<dbReference type="GO" id="GO:0004803">
    <property type="term" value="F:transposase activity"/>
    <property type="evidence" value="ECO:0007669"/>
    <property type="project" value="InterPro"/>
</dbReference>
<dbReference type="SUPFAM" id="SSF48295">
    <property type="entry name" value="TrpR-like"/>
    <property type="match status" value="1"/>
</dbReference>
<dbReference type="Proteomes" id="UP000214603">
    <property type="component" value="Unassembled WGS sequence"/>
</dbReference>
<proteinExistence type="predicted"/>
<accession>A0A225MWI5</accession>